<protein>
    <submittedName>
        <fullName evidence="2">Uncharacterized protein</fullName>
    </submittedName>
</protein>
<name>A0A3N2PUQ3_SODAK</name>
<organism evidence="2 3">
    <name type="scientific">Sodiomyces alkalinus (strain CBS 110278 / VKM F-3762 / F11)</name>
    <name type="common">Alkaliphilic filamentous fungus</name>
    <dbReference type="NCBI Taxonomy" id="1314773"/>
    <lineage>
        <taxon>Eukaryota</taxon>
        <taxon>Fungi</taxon>
        <taxon>Dikarya</taxon>
        <taxon>Ascomycota</taxon>
        <taxon>Pezizomycotina</taxon>
        <taxon>Sordariomycetes</taxon>
        <taxon>Hypocreomycetidae</taxon>
        <taxon>Glomerellales</taxon>
        <taxon>Plectosphaerellaceae</taxon>
        <taxon>Sodiomyces</taxon>
    </lineage>
</organism>
<evidence type="ECO:0000313" key="2">
    <source>
        <dbReference type="EMBL" id="ROT38229.1"/>
    </source>
</evidence>
<dbReference type="GeneID" id="39582760"/>
<dbReference type="Proteomes" id="UP000272025">
    <property type="component" value="Unassembled WGS sequence"/>
</dbReference>
<evidence type="ECO:0000313" key="3">
    <source>
        <dbReference type="Proteomes" id="UP000272025"/>
    </source>
</evidence>
<accession>A0A3N2PUQ3</accession>
<evidence type="ECO:0000256" key="1">
    <source>
        <dbReference type="SAM" id="MobiDB-lite"/>
    </source>
</evidence>
<dbReference type="EMBL" id="ML119056">
    <property type="protein sequence ID" value="ROT38229.1"/>
    <property type="molecule type" value="Genomic_DNA"/>
</dbReference>
<dbReference type="AlphaFoldDB" id="A0A3N2PUQ3"/>
<keyword evidence="3" id="KW-1185">Reference proteome</keyword>
<proteinExistence type="predicted"/>
<feature type="region of interest" description="Disordered" evidence="1">
    <location>
        <begin position="82"/>
        <end position="104"/>
    </location>
</feature>
<sequence>MFVVHGRRPLTIESVESSLSSRVRSGGYEYRAIDGLNGEVMFDQGEPGTTRTSDSSCLVVKETRATRMMAWKSDVEVKKEFRSRNEESEPKNLAGGGGKRCERMEEGSGSWVKMSVDPGGFGAKVAASALVEGTDWAKNLLKCAQNSPRNSTVPYHRYPTISSSIHKHQAASNIAAAVESLLRIVTLKKANGMPAVPASPEPNAWSGKVSLLPAAAVSYVQLFNGWETTSLDA</sequence>
<gene>
    <name evidence="2" type="ORF">SODALDRAFT_360571</name>
</gene>
<reference evidence="2 3" key="1">
    <citation type="journal article" date="2018" name="Mol. Ecol.">
        <title>The obligate alkalophilic soda-lake fungus Sodiomyces alkalinus has shifted to a protein diet.</title>
        <authorList>
            <person name="Grum-Grzhimaylo A.A."/>
            <person name="Falkoski D.L."/>
            <person name="van den Heuvel J."/>
            <person name="Valero-Jimenez C.A."/>
            <person name="Min B."/>
            <person name="Choi I.G."/>
            <person name="Lipzen A."/>
            <person name="Daum C.G."/>
            <person name="Aanen D.K."/>
            <person name="Tsang A."/>
            <person name="Henrissat B."/>
            <person name="Bilanenko E.N."/>
            <person name="de Vries R.P."/>
            <person name="van Kan J.A.L."/>
            <person name="Grigoriev I.V."/>
            <person name="Debets A.J.M."/>
        </authorList>
    </citation>
    <scope>NUCLEOTIDE SEQUENCE [LARGE SCALE GENOMIC DNA]</scope>
    <source>
        <strain evidence="2 3">F11</strain>
    </source>
</reference>
<dbReference type="RefSeq" id="XP_028466035.1">
    <property type="nucleotide sequence ID" value="XM_028614282.1"/>
</dbReference>